<evidence type="ECO:0000313" key="3">
    <source>
        <dbReference type="Proteomes" id="UP000249390"/>
    </source>
</evidence>
<dbReference type="InterPro" id="IPR045881">
    <property type="entry name" value="MNM1-like"/>
</dbReference>
<keyword evidence="3" id="KW-1185">Reference proteome</keyword>
<evidence type="ECO:0000256" key="1">
    <source>
        <dbReference type="SAM" id="MobiDB-lite"/>
    </source>
</evidence>
<feature type="region of interest" description="Disordered" evidence="1">
    <location>
        <begin position="230"/>
        <end position="293"/>
    </location>
</feature>
<feature type="compositionally biased region" description="Polar residues" evidence="1">
    <location>
        <begin position="262"/>
        <end position="271"/>
    </location>
</feature>
<protein>
    <recommendedName>
        <fullName evidence="4">AT hook motif-containing protein</fullName>
    </recommendedName>
</protein>
<accession>A0A328D592</accession>
<feature type="compositionally biased region" description="Polar residues" evidence="1">
    <location>
        <begin position="1"/>
        <end position="14"/>
    </location>
</feature>
<name>A0A328D592_9ASTE</name>
<dbReference type="Proteomes" id="UP000249390">
    <property type="component" value="Unassembled WGS sequence"/>
</dbReference>
<feature type="region of interest" description="Disordered" evidence="1">
    <location>
        <begin position="1"/>
        <end position="43"/>
    </location>
</feature>
<evidence type="ECO:0008006" key="4">
    <source>
        <dbReference type="Google" id="ProtNLM"/>
    </source>
</evidence>
<evidence type="ECO:0000313" key="2">
    <source>
        <dbReference type="EMBL" id="RAL40967.1"/>
    </source>
</evidence>
<gene>
    <name evidence="2" type="ORF">DM860_008665</name>
</gene>
<dbReference type="PANTHER" id="PTHR34682">
    <property type="entry name" value="AT HOOK MOTIF-CONTAINING PROTEIN"/>
    <property type="match status" value="1"/>
</dbReference>
<dbReference type="EMBL" id="NQVE01000192">
    <property type="protein sequence ID" value="RAL40967.1"/>
    <property type="molecule type" value="Genomic_DNA"/>
</dbReference>
<reference evidence="2 3" key="1">
    <citation type="submission" date="2018-06" db="EMBL/GenBank/DDBJ databases">
        <title>The Genome of Cuscuta australis (Dodder) Provides Insight into the Evolution of Plant Parasitism.</title>
        <authorList>
            <person name="Liu H."/>
        </authorList>
    </citation>
    <scope>NUCLEOTIDE SEQUENCE [LARGE SCALE GENOMIC DNA]</scope>
    <source>
        <strain evidence="3">cv. Yunnan</strain>
        <tissue evidence="2">Vines</tissue>
    </source>
</reference>
<dbReference type="PANTHER" id="PTHR34682:SF1">
    <property type="entry name" value="PROTEIN METABOLIC NETWORK MODULATOR 1"/>
    <property type="match status" value="1"/>
</dbReference>
<sequence>MSNAIQMDNSSPQLQLALPVKRRRGRPRKDQSPSHGRDAPIVPPGIERITQNPAHQVDTMVGQAVTGIIEASFDAGFLLSVTIGDSKTKLRGIVFKPGHYVPITSENDIAPHVEMIHRNEIHLPVGDKVRRRRRYKHKAEFKESKDNQLSTIVLAPSVPPVGARGTVVPVVLQPANLTNRSARSGQEPLDMSQANVETLKGKSMQIFAPLAMLPPDGSTSMISSHGVENVQNQRRAGEETNPLASRNNEVIMRNGDSDRSHGYTQPTQSSSVRREKKDMNESPSTEPLEVSDSKILLHYGTGNMTKLLQVMQEKMVGNKEHESDSAAGLKNKS</sequence>
<comment type="caution">
    <text evidence="2">The sequence shown here is derived from an EMBL/GenBank/DDBJ whole genome shotgun (WGS) entry which is preliminary data.</text>
</comment>
<dbReference type="AlphaFoldDB" id="A0A328D592"/>
<feature type="compositionally biased region" description="Basic and acidic residues" evidence="1">
    <location>
        <begin position="28"/>
        <end position="38"/>
    </location>
</feature>
<feature type="region of interest" description="Disordered" evidence="1">
    <location>
        <begin position="312"/>
        <end position="333"/>
    </location>
</feature>
<proteinExistence type="predicted"/>
<organism evidence="2 3">
    <name type="scientific">Cuscuta australis</name>
    <dbReference type="NCBI Taxonomy" id="267555"/>
    <lineage>
        <taxon>Eukaryota</taxon>
        <taxon>Viridiplantae</taxon>
        <taxon>Streptophyta</taxon>
        <taxon>Embryophyta</taxon>
        <taxon>Tracheophyta</taxon>
        <taxon>Spermatophyta</taxon>
        <taxon>Magnoliopsida</taxon>
        <taxon>eudicotyledons</taxon>
        <taxon>Gunneridae</taxon>
        <taxon>Pentapetalae</taxon>
        <taxon>asterids</taxon>
        <taxon>lamiids</taxon>
        <taxon>Solanales</taxon>
        <taxon>Convolvulaceae</taxon>
        <taxon>Cuscuteae</taxon>
        <taxon>Cuscuta</taxon>
        <taxon>Cuscuta subgen. Grammica</taxon>
        <taxon>Cuscuta sect. Cleistogrammica</taxon>
    </lineage>
</organism>